<sequence>MIIPARILDGANLNVYSPRQSQNEPAENKSNNINSIDTQINNQVISSNENEEEWETINEEMTEKKKKKIEMLDFF</sequence>
<evidence type="ECO:0000313" key="2">
    <source>
        <dbReference type="EMBL" id="CAF1058618.1"/>
    </source>
</evidence>
<evidence type="ECO:0000313" key="3">
    <source>
        <dbReference type="Proteomes" id="UP000663879"/>
    </source>
</evidence>
<proteinExistence type="predicted"/>
<reference evidence="2" key="1">
    <citation type="submission" date="2021-02" db="EMBL/GenBank/DDBJ databases">
        <authorList>
            <person name="Nowell W R."/>
        </authorList>
    </citation>
    <scope>NUCLEOTIDE SEQUENCE</scope>
    <source>
        <strain evidence="2">Ploen Becks lab</strain>
    </source>
</reference>
<comment type="caution">
    <text evidence="2">The sequence shown here is derived from an EMBL/GenBank/DDBJ whole genome shotgun (WGS) entry which is preliminary data.</text>
</comment>
<dbReference type="Proteomes" id="UP000663879">
    <property type="component" value="Unassembled WGS sequence"/>
</dbReference>
<protein>
    <submittedName>
        <fullName evidence="2">Uncharacterized protein</fullName>
    </submittedName>
</protein>
<name>A0A814L1C7_9BILA</name>
<accession>A0A814L1C7</accession>
<dbReference type="EMBL" id="CAJNOC010005666">
    <property type="protein sequence ID" value="CAF1058618.1"/>
    <property type="molecule type" value="Genomic_DNA"/>
</dbReference>
<gene>
    <name evidence="2" type="ORF">OXX778_LOCUS19174</name>
</gene>
<keyword evidence="3" id="KW-1185">Reference proteome</keyword>
<evidence type="ECO:0000256" key="1">
    <source>
        <dbReference type="SAM" id="MobiDB-lite"/>
    </source>
</evidence>
<dbReference type="AlphaFoldDB" id="A0A814L1C7"/>
<feature type="region of interest" description="Disordered" evidence="1">
    <location>
        <begin position="16"/>
        <end position="35"/>
    </location>
</feature>
<organism evidence="2 3">
    <name type="scientific">Brachionus calyciflorus</name>
    <dbReference type="NCBI Taxonomy" id="104777"/>
    <lineage>
        <taxon>Eukaryota</taxon>
        <taxon>Metazoa</taxon>
        <taxon>Spiralia</taxon>
        <taxon>Gnathifera</taxon>
        <taxon>Rotifera</taxon>
        <taxon>Eurotatoria</taxon>
        <taxon>Monogononta</taxon>
        <taxon>Pseudotrocha</taxon>
        <taxon>Ploima</taxon>
        <taxon>Brachionidae</taxon>
        <taxon>Brachionus</taxon>
    </lineage>
</organism>